<evidence type="ECO:0000313" key="4">
    <source>
        <dbReference type="EnsemblMetazoa" id="HelroP191151"/>
    </source>
</evidence>
<feature type="compositionally biased region" description="Low complexity" evidence="2">
    <location>
        <begin position="1177"/>
        <end position="1188"/>
    </location>
</feature>
<feature type="region of interest" description="Disordered" evidence="2">
    <location>
        <begin position="1023"/>
        <end position="1064"/>
    </location>
</feature>
<feature type="region of interest" description="Disordered" evidence="2">
    <location>
        <begin position="698"/>
        <end position="741"/>
    </location>
</feature>
<proteinExistence type="predicted"/>
<keyword evidence="5" id="KW-1185">Reference proteome</keyword>
<dbReference type="AlphaFoldDB" id="T1FSN4"/>
<evidence type="ECO:0000256" key="2">
    <source>
        <dbReference type="SAM" id="MobiDB-lite"/>
    </source>
</evidence>
<protein>
    <submittedName>
        <fullName evidence="3 4">Uncharacterized protein</fullName>
    </submittedName>
</protein>
<evidence type="ECO:0000313" key="5">
    <source>
        <dbReference type="Proteomes" id="UP000015101"/>
    </source>
</evidence>
<feature type="compositionally biased region" description="Polar residues" evidence="2">
    <location>
        <begin position="949"/>
        <end position="962"/>
    </location>
</feature>
<reference evidence="4" key="3">
    <citation type="submission" date="2015-06" db="UniProtKB">
        <authorList>
            <consortium name="EnsemblMetazoa"/>
        </authorList>
    </citation>
    <scope>IDENTIFICATION</scope>
</reference>
<dbReference type="Proteomes" id="UP000015101">
    <property type="component" value="Unassembled WGS sequence"/>
</dbReference>
<dbReference type="InParanoid" id="T1FSN4"/>
<feature type="compositionally biased region" description="Basic and acidic residues" evidence="2">
    <location>
        <begin position="547"/>
        <end position="558"/>
    </location>
</feature>
<feature type="region of interest" description="Disordered" evidence="2">
    <location>
        <begin position="1"/>
        <end position="47"/>
    </location>
</feature>
<feature type="compositionally biased region" description="Basic and acidic residues" evidence="2">
    <location>
        <begin position="661"/>
        <end position="670"/>
    </location>
</feature>
<feature type="region of interest" description="Disordered" evidence="2">
    <location>
        <begin position="359"/>
        <end position="391"/>
    </location>
</feature>
<feature type="region of interest" description="Disordered" evidence="2">
    <location>
        <begin position="154"/>
        <end position="173"/>
    </location>
</feature>
<dbReference type="RefSeq" id="XP_009014725.1">
    <property type="nucleotide sequence ID" value="XM_009016477.1"/>
</dbReference>
<dbReference type="KEGG" id="hro:HELRODRAFT_191151"/>
<feature type="compositionally biased region" description="Pro residues" evidence="2">
    <location>
        <begin position="1231"/>
        <end position="1243"/>
    </location>
</feature>
<feature type="region of interest" description="Disordered" evidence="2">
    <location>
        <begin position="442"/>
        <end position="501"/>
    </location>
</feature>
<feature type="region of interest" description="Disordered" evidence="2">
    <location>
        <begin position="631"/>
        <end position="684"/>
    </location>
</feature>
<feature type="compositionally biased region" description="Acidic residues" evidence="2">
    <location>
        <begin position="7"/>
        <end position="45"/>
    </location>
</feature>
<dbReference type="STRING" id="6412.T1FSN4"/>
<sequence>MSAPKIEDDDVDFETDEEEEVSEYEEVEYEYEEEEEEEEDDDDAKEDGVKTVTVKLQSNNIATPATTVATTATATTTITATTATTNSRLNNATTDVSSSSNNISCISGDTSKIVDKKGSATSIVEDILKRDIKPGEIKNEISLGVETKVGAVETEMKTSKPPEPELFLKNESDAKFKEPLPAINKTIKSESKIELHESKLDSKLLKSSVETGAKSSGNITNDIKINNAEKEDDEVEEILKSTVPGLPSEKDEARIKTSIKKKIADANFKEKNDEKINMEEKLSNLKFVGEAIDSKKIEAVGTKVDEKDKKETQKTEESEQKVQQQIQISEKIEQKVRKETKLFEEKEAIVEKSVSNEASKELTVVSQVDPQTSSNKELNNTAVPDDSTKVDNELFNITTKSVSEPIKPIEKEKEPEKIAKLEQEEKPLNTKLADLQNEFQRFKSKSPVSDSEKKEQAGRIEQTRNYLKALTPSEDDIPTVEKEQRPKFEITQRDDATTKNSIAKIDSESVEWEAKTVITDLENEDSDFTYRRKSMDDFIKKILAEAREEKEKENENKERSKKPPIASKEKKTTTTIEKKKEVLETEDVSVKASKEVKSKALNEGKKSKNTDAKQLDVDKELEEINNYFSKKQENSSVKASDKVATLNEEDRKVPPKKKLERQKIDKDPKENGFANGSITDEDIERLLTGKNRIKTFTNDYDLQDVTNVKKPSIESHKKVKQTQKDTTSQQNGHDHDDETASFGDYLSKFKRDRQALFGGERRLDPEPVRTAETEELIRDRTRNIRSVIDQQSDICENVKSVSKQLEELERELREVRQISLERRGRLDALENAVNAEYKMFEIEHNAANERTKNKKPIEKFTQEVKDQMISSIQSAKNKKGYRGEAFDDLSKRRVASISSQSGLIDEQDSFFSLSPYQSYAAPTSRGRGSSSDRDYLLGSMTFDRRRDSSSGNANRNRLSITDNDFESNDSTHGLLTSGSSSSSLLGQMKPRSRASVATMDTSTSISADDFLAKIRNKYSFLNPSSAADDRQTTTATNKSSTSNSSYRNSYASNNGYEPSSSSSSSSFLYSSYKGTTKGAGSNTSDISSILGKYSSGKYSNPGSGSYDNYGNKSKRALSVSDIRSGGVGGSSSIHYDRNLGGYTTTPSSASTNYRSGSGLTRLSVDIGSSTGSNYRIGSSSNSNPSSGGEFKSRFLDKVREKKSAAMEHSPGTSMLADRVRARISSASQDLPSPPSRTKPPPQPQTDSSGSVAKQQEQPSSPVLAEA</sequence>
<dbReference type="EnsemblMetazoa" id="HelroT191151">
    <property type="protein sequence ID" value="HelroP191151"/>
    <property type="gene ID" value="HelroG191151"/>
</dbReference>
<feature type="compositionally biased region" description="Basic and acidic residues" evidence="2">
    <location>
        <begin position="407"/>
        <end position="428"/>
    </location>
</feature>
<feature type="region of interest" description="Disordered" evidence="2">
    <location>
        <begin position="302"/>
        <end position="323"/>
    </location>
</feature>
<keyword evidence="1" id="KW-0175">Coiled coil</keyword>
<feature type="compositionally biased region" description="Polar residues" evidence="2">
    <location>
        <begin position="1246"/>
        <end position="1260"/>
    </location>
</feature>
<dbReference type="EMBL" id="AMQM01003638">
    <property type="status" value="NOT_ANNOTATED_CDS"/>
    <property type="molecule type" value="Genomic_DNA"/>
</dbReference>
<feature type="compositionally biased region" description="Polar residues" evidence="2">
    <location>
        <begin position="364"/>
        <end position="382"/>
    </location>
</feature>
<feature type="compositionally biased region" description="Basic and acidic residues" evidence="2">
    <location>
        <begin position="450"/>
        <end position="462"/>
    </location>
</feature>
<dbReference type="GeneID" id="20211831"/>
<name>T1FSN4_HELRO</name>
<dbReference type="CTD" id="20211831"/>
<feature type="region of interest" description="Disordered" evidence="2">
    <location>
        <begin position="547"/>
        <end position="618"/>
    </location>
</feature>
<dbReference type="EMBL" id="KB096222">
    <property type="protein sequence ID" value="ESO07347.1"/>
    <property type="molecule type" value="Genomic_DNA"/>
</dbReference>
<feature type="region of interest" description="Disordered" evidence="2">
    <location>
        <begin position="942"/>
        <end position="1000"/>
    </location>
</feature>
<feature type="compositionally biased region" description="Basic and acidic residues" evidence="2">
    <location>
        <begin position="479"/>
        <end position="497"/>
    </location>
</feature>
<dbReference type="HOGENOM" id="CLU_264384_0_0_1"/>
<accession>T1FSN4</accession>
<feature type="coiled-coil region" evidence="1">
    <location>
        <begin position="791"/>
        <end position="821"/>
    </location>
</feature>
<reference evidence="5" key="1">
    <citation type="submission" date="2012-12" db="EMBL/GenBank/DDBJ databases">
        <authorList>
            <person name="Hellsten U."/>
            <person name="Grimwood J."/>
            <person name="Chapman J.A."/>
            <person name="Shapiro H."/>
            <person name="Aerts A."/>
            <person name="Otillar R.P."/>
            <person name="Terry A.Y."/>
            <person name="Boore J.L."/>
            <person name="Simakov O."/>
            <person name="Marletaz F."/>
            <person name="Cho S.-J."/>
            <person name="Edsinger-Gonzales E."/>
            <person name="Havlak P."/>
            <person name="Kuo D.-H."/>
            <person name="Larsson T."/>
            <person name="Lv J."/>
            <person name="Arendt D."/>
            <person name="Savage R."/>
            <person name="Osoegawa K."/>
            <person name="de Jong P."/>
            <person name="Lindberg D.R."/>
            <person name="Seaver E.C."/>
            <person name="Weisblat D.A."/>
            <person name="Putnam N.H."/>
            <person name="Grigoriev I.V."/>
            <person name="Rokhsar D.S."/>
        </authorList>
    </citation>
    <scope>NUCLEOTIDE SEQUENCE</scope>
</reference>
<feature type="compositionally biased region" description="Low complexity" evidence="2">
    <location>
        <begin position="970"/>
        <end position="986"/>
    </location>
</feature>
<dbReference type="OMA" id="QSDICEN"/>
<feature type="compositionally biased region" description="Basic and acidic residues" evidence="2">
    <location>
        <begin position="302"/>
        <end position="320"/>
    </location>
</feature>
<feature type="compositionally biased region" description="Basic and acidic residues" evidence="2">
    <location>
        <begin position="1190"/>
        <end position="1205"/>
    </location>
</feature>
<reference evidence="3 5" key="2">
    <citation type="journal article" date="2013" name="Nature">
        <title>Insights into bilaterian evolution from three spiralian genomes.</title>
        <authorList>
            <person name="Simakov O."/>
            <person name="Marletaz F."/>
            <person name="Cho S.J."/>
            <person name="Edsinger-Gonzales E."/>
            <person name="Havlak P."/>
            <person name="Hellsten U."/>
            <person name="Kuo D.H."/>
            <person name="Larsson T."/>
            <person name="Lv J."/>
            <person name="Arendt D."/>
            <person name="Savage R."/>
            <person name="Osoegawa K."/>
            <person name="de Jong P."/>
            <person name="Grimwood J."/>
            <person name="Chapman J.A."/>
            <person name="Shapiro H."/>
            <person name="Aerts A."/>
            <person name="Otillar R.P."/>
            <person name="Terry A.Y."/>
            <person name="Boore J.L."/>
            <person name="Grigoriev I.V."/>
            <person name="Lindberg D.R."/>
            <person name="Seaver E.C."/>
            <person name="Weisblat D.A."/>
            <person name="Putnam N.H."/>
            <person name="Rokhsar D.S."/>
        </authorList>
    </citation>
    <scope>NUCLEOTIDE SEQUENCE</scope>
</reference>
<gene>
    <name evidence="4" type="primary">20211831</name>
    <name evidence="3" type="ORF">HELRODRAFT_191151</name>
</gene>
<feature type="region of interest" description="Disordered" evidence="2">
    <location>
        <begin position="1169"/>
        <end position="1266"/>
    </location>
</feature>
<evidence type="ECO:0000256" key="1">
    <source>
        <dbReference type="SAM" id="Coils"/>
    </source>
</evidence>
<feature type="compositionally biased region" description="Basic and acidic residues" evidence="2">
    <location>
        <begin position="567"/>
        <end position="618"/>
    </location>
</feature>
<evidence type="ECO:0000313" key="3">
    <source>
        <dbReference type="EMBL" id="ESO07347.1"/>
    </source>
</evidence>
<feature type="compositionally biased region" description="Low complexity" evidence="2">
    <location>
        <begin position="1032"/>
        <end position="1064"/>
    </location>
</feature>
<feature type="region of interest" description="Disordered" evidence="2">
    <location>
        <begin position="406"/>
        <end position="430"/>
    </location>
</feature>
<organism evidence="4 5">
    <name type="scientific">Helobdella robusta</name>
    <name type="common">Californian leech</name>
    <dbReference type="NCBI Taxonomy" id="6412"/>
    <lineage>
        <taxon>Eukaryota</taxon>
        <taxon>Metazoa</taxon>
        <taxon>Spiralia</taxon>
        <taxon>Lophotrochozoa</taxon>
        <taxon>Annelida</taxon>
        <taxon>Clitellata</taxon>
        <taxon>Hirudinea</taxon>
        <taxon>Rhynchobdellida</taxon>
        <taxon>Glossiphoniidae</taxon>
        <taxon>Helobdella</taxon>
    </lineage>
</organism>